<organism evidence="10 11">
    <name type="scientific">Amphiprion ocellaris</name>
    <name type="common">Clown anemonefish</name>
    <dbReference type="NCBI Taxonomy" id="80972"/>
    <lineage>
        <taxon>Eukaryota</taxon>
        <taxon>Metazoa</taxon>
        <taxon>Chordata</taxon>
        <taxon>Craniata</taxon>
        <taxon>Vertebrata</taxon>
        <taxon>Euteleostomi</taxon>
        <taxon>Actinopterygii</taxon>
        <taxon>Neopterygii</taxon>
        <taxon>Teleostei</taxon>
        <taxon>Neoteleostei</taxon>
        <taxon>Acanthomorphata</taxon>
        <taxon>Ovalentaria</taxon>
        <taxon>Pomacentridae</taxon>
        <taxon>Amphiprion</taxon>
    </lineage>
</organism>
<feature type="domain" description="J" evidence="9">
    <location>
        <begin position="35"/>
        <end position="99"/>
    </location>
</feature>
<evidence type="ECO:0000313" key="10">
    <source>
        <dbReference type="Ensembl" id="ENSAOCP00000047424.1"/>
    </source>
</evidence>
<evidence type="ECO:0000256" key="3">
    <source>
        <dbReference type="ARBA" id="ARBA00023006"/>
    </source>
</evidence>
<accession>A0AAQ5Y3M2</accession>
<dbReference type="PANTHER" id="PTHR44303">
    <property type="entry name" value="DNAJ HOMOLOG SUBFAMILY C MEMBER 16"/>
    <property type="match status" value="1"/>
</dbReference>
<dbReference type="InterPro" id="IPR043361">
    <property type="entry name" value="DNAJC16_TRX"/>
</dbReference>
<dbReference type="Pfam" id="PF00085">
    <property type="entry name" value="Thioredoxin"/>
    <property type="match status" value="1"/>
</dbReference>
<keyword evidence="8" id="KW-0472">Membrane</keyword>
<name>A0AAQ5Y3M2_AMPOC</name>
<evidence type="ECO:0000256" key="8">
    <source>
        <dbReference type="SAM" id="Phobius"/>
    </source>
</evidence>
<dbReference type="Pfam" id="PF00226">
    <property type="entry name" value="DnaJ"/>
    <property type="match status" value="1"/>
</dbReference>
<dbReference type="InterPro" id="IPR018253">
    <property type="entry name" value="DnaJ_domain_CS"/>
</dbReference>
<evidence type="ECO:0000256" key="5">
    <source>
        <dbReference type="ARBA" id="ARBA00035002"/>
    </source>
</evidence>
<dbReference type="Ensembl" id="ENSAOCT00000054140.1">
    <property type="protein sequence ID" value="ENSAOCP00000047424.1"/>
    <property type="gene ID" value="ENSAOCG00000019254.2"/>
</dbReference>
<dbReference type="SUPFAM" id="SSF52833">
    <property type="entry name" value="Thioredoxin-like"/>
    <property type="match status" value="1"/>
</dbReference>
<keyword evidence="3" id="KW-0072">Autophagy</keyword>
<dbReference type="Proteomes" id="UP001501940">
    <property type="component" value="Chromosome 5"/>
</dbReference>
<dbReference type="SMART" id="SM00271">
    <property type="entry name" value="DnaJ"/>
    <property type="match status" value="1"/>
</dbReference>
<dbReference type="PRINTS" id="PR00625">
    <property type="entry name" value="JDOMAIN"/>
</dbReference>
<keyword evidence="8" id="KW-0812">Transmembrane</keyword>
<feature type="compositionally biased region" description="Basic residues" evidence="7">
    <location>
        <begin position="684"/>
        <end position="694"/>
    </location>
</feature>
<comment type="function">
    <text evidence="5">Plays an important role in regulating the size of autophagosomes during the formation process.</text>
</comment>
<evidence type="ECO:0000256" key="4">
    <source>
        <dbReference type="ARBA" id="ARBA00023180"/>
    </source>
</evidence>
<feature type="transmembrane region" description="Helical" evidence="8">
    <location>
        <begin position="532"/>
        <end position="552"/>
    </location>
</feature>
<dbReference type="GO" id="GO:0005789">
    <property type="term" value="C:endoplasmic reticulum membrane"/>
    <property type="evidence" value="ECO:0007669"/>
    <property type="project" value="UniProtKB-SubCell"/>
</dbReference>
<dbReference type="InterPro" id="IPR036249">
    <property type="entry name" value="Thioredoxin-like_sf"/>
</dbReference>
<dbReference type="PANTHER" id="PTHR44303:SF1">
    <property type="entry name" value="DNAJ HOMOLOG SUBFAMILY C MEMBER 16"/>
    <property type="match status" value="1"/>
</dbReference>
<dbReference type="Gene3D" id="1.10.287.110">
    <property type="entry name" value="DnaJ domain"/>
    <property type="match status" value="1"/>
</dbReference>
<dbReference type="AlphaFoldDB" id="A0AAQ5Y3M2"/>
<feature type="transmembrane region" description="Helical" evidence="8">
    <location>
        <begin position="6"/>
        <end position="28"/>
    </location>
</feature>
<evidence type="ECO:0000256" key="1">
    <source>
        <dbReference type="ARBA" id="ARBA00004163"/>
    </source>
</evidence>
<evidence type="ECO:0000256" key="6">
    <source>
        <dbReference type="ARBA" id="ARBA00035043"/>
    </source>
</evidence>
<dbReference type="CDD" id="cd02963">
    <property type="entry name" value="TRX_DnaJ"/>
    <property type="match status" value="1"/>
</dbReference>
<dbReference type="GO" id="GO:0006914">
    <property type="term" value="P:autophagy"/>
    <property type="evidence" value="ECO:0007669"/>
    <property type="project" value="UniProtKB-KW"/>
</dbReference>
<comment type="subcellular location">
    <subcellularLocation>
        <location evidence="1">Endoplasmic reticulum membrane</location>
        <topology evidence="1">Single-pass type IV membrane protein</topology>
    </subcellularLocation>
</comment>
<evidence type="ECO:0000259" key="9">
    <source>
        <dbReference type="PROSITE" id="PS50076"/>
    </source>
</evidence>
<dbReference type="Gene3D" id="3.40.30.10">
    <property type="entry name" value="Glutaredoxin"/>
    <property type="match status" value="1"/>
</dbReference>
<dbReference type="GeneTree" id="ENSGT00940000155851"/>
<feature type="region of interest" description="Disordered" evidence="7">
    <location>
        <begin position="670"/>
        <end position="694"/>
    </location>
</feature>
<proteinExistence type="predicted"/>
<dbReference type="PROSITE" id="PS50076">
    <property type="entry name" value="DNAJ_2"/>
    <property type="match status" value="1"/>
</dbReference>
<dbReference type="InterPro" id="IPR052448">
    <property type="entry name" value="DnaJ_C16_autophagy_reg"/>
</dbReference>
<dbReference type="PROSITE" id="PS00636">
    <property type="entry name" value="DNAJ_1"/>
    <property type="match status" value="1"/>
</dbReference>
<dbReference type="InterPro" id="IPR036869">
    <property type="entry name" value="J_dom_sf"/>
</dbReference>
<reference evidence="10" key="2">
    <citation type="submission" date="2025-08" db="UniProtKB">
        <authorList>
            <consortium name="Ensembl"/>
        </authorList>
    </citation>
    <scope>IDENTIFICATION</scope>
</reference>
<reference evidence="10" key="3">
    <citation type="submission" date="2025-09" db="UniProtKB">
        <authorList>
            <consortium name="Ensembl"/>
        </authorList>
    </citation>
    <scope>IDENTIFICATION</scope>
</reference>
<dbReference type="InterPro" id="IPR001623">
    <property type="entry name" value="DnaJ_domain"/>
</dbReference>
<evidence type="ECO:0000313" key="11">
    <source>
        <dbReference type="Proteomes" id="UP001501940"/>
    </source>
</evidence>
<protein>
    <recommendedName>
        <fullName evidence="2">DnaJ homolog subfamily C member 16</fullName>
    </recommendedName>
    <alternativeName>
        <fullName evidence="6">Endoplasmic reticulum DNA J domain-containing protein 8</fullName>
    </alternativeName>
</protein>
<dbReference type="SUPFAM" id="SSF46565">
    <property type="entry name" value="Chaperone J-domain"/>
    <property type="match status" value="1"/>
</dbReference>
<dbReference type="InterPro" id="IPR013766">
    <property type="entry name" value="Thioredoxin_domain"/>
</dbReference>
<evidence type="ECO:0000256" key="2">
    <source>
        <dbReference type="ARBA" id="ARBA00020921"/>
    </source>
</evidence>
<keyword evidence="11" id="KW-1185">Reference proteome</keyword>
<evidence type="ECO:0000256" key="7">
    <source>
        <dbReference type="SAM" id="MobiDB-lite"/>
    </source>
</evidence>
<reference evidence="10 11" key="1">
    <citation type="submission" date="2022-01" db="EMBL/GenBank/DDBJ databases">
        <title>A chromosome-scale genome assembly of the false clownfish, Amphiprion ocellaris.</title>
        <authorList>
            <person name="Ryu T."/>
        </authorList>
    </citation>
    <scope>NUCLEOTIDE SEQUENCE [LARGE SCALE GENOMIC DNA]</scope>
</reference>
<sequence length="734" mass="85349">YELTAHFYARTCPALLAIFLLILSVHLAKSASEYDPYKILGVSRSASQAEIKRAYKSLAREWHPDKNKDPKAEDMFIKISKSYEILSNEERRSNFDRYGQMDENQPFGQSQHHGFRSFHNSFYFDESFFHFPRSRDFADSKYMLHHAQFNSDVLPDSHKRPYLIKVTSEWCFACIHIEPVWKETVQELEPLGVGIGIVDLGYERRLANQLGAHRAPSIIGLVNGRVTFFHQAVVREHLRQFVEDLLPQKLVEKITDNNYKTFLDSWHVENKPSLLLFDQVPIVPLLYKLTAFAFRNYVRFGFVDQGETHNARLLRMFNINTYAPTMLLFKEDTEKPVDIIQARGMKRQIMDEFVSNNKFLQVPRLVSQQLFDELCPVKQFHRRRKYCVLLITREDQAFLPGNKAFLDFATTNKKDVLRFAYIYQRHQQPLCQALLYNQAVVILERRSQAGKVLYRSVSGGWNGSEEDKYLLHEQLELLQKDPTYLSSDATLPELNNEMAPIFIIQWMNAAYDYIIQIYDDLLYSNWREMMPILSLIFSALFILFGTVIIQAFSSNLTDITYTSNLVKLRPGHINVVLVLTNVSKNALLRKFAKEVFSFSGTQTLHFSFLNADKHRHWMPSLLRSASEAAWSESHCDDDEESSDYSGHVLALNGYKKYFCIFRPVFTGDDPNDSSSETSSSSDRRKSRSRSRSKVHHKLDRLGLWMERLMEGTLPRLQVPAWPMLDDTNNSFTES</sequence>
<keyword evidence="4" id="KW-0325">Glycoprotein</keyword>
<dbReference type="CDD" id="cd06257">
    <property type="entry name" value="DnaJ"/>
    <property type="match status" value="1"/>
</dbReference>
<keyword evidence="8" id="KW-1133">Transmembrane helix</keyword>